<sequence length="94" mass="10357">MDMDVRFEQSALLGYTNCYISSMVGYRRISFGSPEDHVAINEATVAVQQAQKEDPKMGLFANFNGSVVVGMFYGTTQTSHRRCLSRSSPQKPGG</sequence>
<gene>
    <name evidence="1" type="ORF">RIB2604_01803840</name>
</gene>
<evidence type="ECO:0000313" key="2">
    <source>
        <dbReference type="Proteomes" id="UP000075230"/>
    </source>
</evidence>
<dbReference type="AlphaFoldDB" id="A0A146FEC4"/>
<protein>
    <submittedName>
        <fullName evidence="1">6-hydroxy-D-nicotine oxidase</fullName>
    </submittedName>
</protein>
<proteinExistence type="predicted"/>
<evidence type="ECO:0000313" key="1">
    <source>
        <dbReference type="EMBL" id="GAT24554.1"/>
    </source>
</evidence>
<organism evidence="1 2">
    <name type="scientific">Aspergillus kawachii</name>
    <name type="common">White koji mold</name>
    <name type="synonym">Aspergillus awamori var. kawachi</name>
    <dbReference type="NCBI Taxonomy" id="1069201"/>
    <lineage>
        <taxon>Eukaryota</taxon>
        <taxon>Fungi</taxon>
        <taxon>Dikarya</taxon>
        <taxon>Ascomycota</taxon>
        <taxon>Pezizomycotina</taxon>
        <taxon>Eurotiomycetes</taxon>
        <taxon>Eurotiomycetidae</taxon>
        <taxon>Eurotiales</taxon>
        <taxon>Aspergillaceae</taxon>
        <taxon>Aspergillus</taxon>
        <taxon>Aspergillus subgen. Circumdati</taxon>
    </lineage>
</organism>
<comment type="caution">
    <text evidence="1">The sequence shown here is derived from an EMBL/GenBank/DDBJ whole genome shotgun (WGS) entry which is preliminary data.</text>
</comment>
<dbReference type="Proteomes" id="UP000075230">
    <property type="component" value="Unassembled WGS sequence"/>
</dbReference>
<reference evidence="1 2" key="1">
    <citation type="journal article" date="2016" name="DNA Res.">
        <title>Genome sequence of Aspergillus luchuensis NBRC 4314.</title>
        <authorList>
            <person name="Yamada O."/>
            <person name="Machida M."/>
            <person name="Hosoyama A."/>
            <person name="Goto M."/>
            <person name="Takahashi T."/>
            <person name="Futagami T."/>
            <person name="Yamagata Y."/>
            <person name="Takeuchi M."/>
            <person name="Kobayashi T."/>
            <person name="Koike H."/>
            <person name="Abe K."/>
            <person name="Asai K."/>
            <person name="Arita M."/>
            <person name="Fujita N."/>
            <person name="Fukuda K."/>
            <person name="Higa K."/>
            <person name="Horikawa H."/>
            <person name="Ishikawa T."/>
            <person name="Jinno K."/>
            <person name="Kato Y."/>
            <person name="Kirimura K."/>
            <person name="Mizutani O."/>
            <person name="Nakasone K."/>
            <person name="Sano M."/>
            <person name="Shiraishi Y."/>
            <person name="Tsukahara M."/>
            <person name="Gomi K."/>
        </authorList>
    </citation>
    <scope>NUCLEOTIDE SEQUENCE [LARGE SCALE GENOMIC DNA]</scope>
    <source>
        <strain evidence="1 2">RIB 2604</strain>
    </source>
</reference>
<reference evidence="2" key="2">
    <citation type="submission" date="2016-02" db="EMBL/GenBank/DDBJ databases">
        <title>Genome sequencing of Aspergillus luchuensis NBRC 4314.</title>
        <authorList>
            <person name="Yamada O."/>
        </authorList>
    </citation>
    <scope>NUCLEOTIDE SEQUENCE [LARGE SCALE GENOMIC DNA]</scope>
    <source>
        <strain evidence="2">RIB 2604</strain>
    </source>
</reference>
<accession>A0A146FEC4</accession>
<dbReference type="EMBL" id="BCWF01000018">
    <property type="protein sequence ID" value="GAT24554.1"/>
    <property type="molecule type" value="Genomic_DNA"/>
</dbReference>
<name>A0A146FEC4_ASPKA</name>